<comment type="subunit">
    <text evidence="6">Homodimer.</text>
</comment>
<feature type="coiled-coil region" evidence="6">
    <location>
        <begin position="311"/>
        <end position="492"/>
    </location>
</feature>
<dbReference type="Gene3D" id="1.20.1060.20">
    <property type="match status" value="1"/>
</dbReference>
<keyword evidence="1 6" id="KW-0963">Cytoplasm</keyword>
<sequence>MFLKKIYVNGFKSFAEKTEIVIEKGITAIVGPNGSGKSNISDAIKWVLGEQSAKSLRGGKMDDIIFAGTEKRMPLGYAEVNLVFDNQTGIIPIEYNEVSIKRKLYKTGESEYYINKQQCRLKDIKELFMDTGIGRDGYSFIGQGRVEDILSPNSETRREVFEEAAGIVKYKTRKEEAIRKLDKTNDNLDRVEDIVHELEQRIEPLREQSEKANKYIELKSELKKYELNYFVHEYEKHSEQLLALEEQKKRSVIQKESLQKKRDSIERTITTEKEKVIILQTAITELENTQSIKNKEYENYLSLSNVQNEKSLLYQNNIQNVIEEIQALENRNKELQENIHAINLEKDILSENLKVELEKFNELNLEVEGYKAEIDDIIKLIDNEKNMLFELHKEINKMNSSKNTLESFVKNSEERIEQLSKEILSEESEKENKENIIKLLKQEKDDAKEHLSIKKQEGNEVLDKLKKSENQKLNKENEIKNISNKLSSINSKLSILNNMEAYYDGYYKSVKTLMNNKDKNEMLNKSILGTVADIVKTKKEYETAIEISLGAAIQNVIVNSESDASDIIEYLKTSKIGRVTFLPIEMIQERSLNNSERSVLNEPCVIDTADMLIDTDPKFKKVIKHLLGRILIVDNLKNGFKISKRLGNSVKIVSLQGDVINSGGSVTGGHISNNQNLLGRKREIEECKELSKNYSNDLQIKNDELNSILSDIKNYNELIENIKNVINEKNNLYNLSESKIIMLQEQLNRTEITIKKYSDEKQYIVNEKNKYGEEIFQIDKQIEENKKVIDEREKIIENIISQNESNRKNFEEYNSIILEKREQVSDLRQNIKLKEEKIINIDFEINRNINTKSQKEENLKNIETEISKATSLIEEYAKKSELLSKELSQINSKYQDEKANLLNFQNQIYEYQNIMNETNKNITLLLDDENNMNVKIEREKSKVEDISTKFWEEYEMNYAMALGYKDESISYSKLYNDLNTYKKEIKGLGNINIDSIEEYKEVKDRYDFLSVQKKDLIEAKIQLNDVIKELEIKMRDKFLDEFASIRIKFNEVFKKLFNGGNGDVYIEDESDALNSNIEIAVQPPGKKLSKISLLSGGEKSLTAIALLFAILKTKPTPFCILDEIEAALDDVNIFRFTQYLREFSKETQFLVITHRKGTMEYADTLYGATMEEKGVTKLVSLKLSDVDY</sequence>
<evidence type="ECO:0000313" key="9">
    <source>
        <dbReference type="Proteomes" id="UP001519342"/>
    </source>
</evidence>
<keyword evidence="4 6" id="KW-0175">Coiled coil</keyword>
<comment type="function">
    <text evidence="6">Required for chromosome condensation and partitioning.</text>
</comment>
<feature type="coiled-coil region" evidence="6">
    <location>
        <begin position="684"/>
        <end position="907"/>
    </location>
</feature>
<dbReference type="SUPFAM" id="SSF52540">
    <property type="entry name" value="P-loop containing nucleoside triphosphate hydrolases"/>
    <property type="match status" value="2"/>
</dbReference>
<dbReference type="PANTHER" id="PTHR43977">
    <property type="entry name" value="STRUCTURAL MAINTENANCE OF CHROMOSOMES PROTEIN 3"/>
    <property type="match status" value="1"/>
</dbReference>
<dbReference type="SMART" id="SM00968">
    <property type="entry name" value="SMC_hinge"/>
    <property type="match status" value="1"/>
</dbReference>
<dbReference type="EMBL" id="JAGGKS010000003">
    <property type="protein sequence ID" value="MBP1925474.1"/>
    <property type="molecule type" value="Genomic_DNA"/>
</dbReference>
<dbReference type="InterPro" id="IPR003395">
    <property type="entry name" value="RecF/RecN/SMC_N"/>
</dbReference>
<gene>
    <name evidence="6" type="primary">smc</name>
    <name evidence="8" type="ORF">J2Z76_001333</name>
</gene>
<dbReference type="Pfam" id="PF02463">
    <property type="entry name" value="SMC_N"/>
    <property type="match status" value="1"/>
</dbReference>
<dbReference type="NCBIfam" id="TIGR02168">
    <property type="entry name" value="SMC_prok_B"/>
    <property type="match status" value="1"/>
</dbReference>
<organism evidence="8 9">
    <name type="scientific">Sedimentibacter acidaminivorans</name>
    <dbReference type="NCBI Taxonomy" id="913099"/>
    <lineage>
        <taxon>Bacteria</taxon>
        <taxon>Bacillati</taxon>
        <taxon>Bacillota</taxon>
        <taxon>Tissierellia</taxon>
        <taxon>Sedimentibacter</taxon>
    </lineage>
</organism>
<proteinExistence type="inferred from homology"/>
<dbReference type="SUPFAM" id="SSF75553">
    <property type="entry name" value="Smc hinge domain"/>
    <property type="match status" value="1"/>
</dbReference>
<dbReference type="Proteomes" id="UP001519342">
    <property type="component" value="Unassembled WGS sequence"/>
</dbReference>
<feature type="binding site" evidence="6">
    <location>
        <begin position="32"/>
        <end position="39"/>
    </location>
    <ligand>
        <name>ATP</name>
        <dbReference type="ChEBI" id="CHEBI:30616"/>
    </ligand>
</feature>
<comment type="subcellular location">
    <subcellularLocation>
        <location evidence="6">Cytoplasm</location>
    </subcellularLocation>
</comment>
<keyword evidence="5 6" id="KW-0238">DNA-binding</keyword>
<name>A0ABS4GCS2_9FIRM</name>
<dbReference type="InterPro" id="IPR010935">
    <property type="entry name" value="SMC_hinge"/>
</dbReference>
<feature type="coiled-coil region" evidence="6">
    <location>
        <begin position="241"/>
        <end position="275"/>
    </location>
</feature>
<protein>
    <recommendedName>
        <fullName evidence="6">Chromosome partition protein Smc</fullName>
    </recommendedName>
</protein>
<evidence type="ECO:0000256" key="5">
    <source>
        <dbReference type="ARBA" id="ARBA00023125"/>
    </source>
</evidence>
<comment type="similarity">
    <text evidence="6">Belongs to the SMC family.</text>
</comment>
<evidence type="ECO:0000256" key="6">
    <source>
        <dbReference type="HAMAP-Rule" id="MF_01894"/>
    </source>
</evidence>
<dbReference type="InterPro" id="IPR027417">
    <property type="entry name" value="P-loop_NTPase"/>
</dbReference>
<dbReference type="Pfam" id="PF06470">
    <property type="entry name" value="SMC_hinge"/>
    <property type="match status" value="1"/>
</dbReference>
<reference evidence="8 9" key="1">
    <citation type="submission" date="2021-03" db="EMBL/GenBank/DDBJ databases">
        <title>Genomic Encyclopedia of Type Strains, Phase IV (KMG-IV): sequencing the most valuable type-strain genomes for metagenomic binning, comparative biology and taxonomic classification.</title>
        <authorList>
            <person name="Goeker M."/>
        </authorList>
    </citation>
    <scope>NUCLEOTIDE SEQUENCE [LARGE SCALE GENOMIC DNA]</scope>
    <source>
        <strain evidence="8 9">DSM 24004</strain>
    </source>
</reference>
<comment type="caution">
    <text evidence="8">The sequence shown here is derived from an EMBL/GenBank/DDBJ whole genome shotgun (WGS) entry which is preliminary data.</text>
</comment>
<dbReference type="InterPro" id="IPR024704">
    <property type="entry name" value="SMC"/>
</dbReference>
<dbReference type="InterPro" id="IPR011890">
    <property type="entry name" value="SMC_prok"/>
</dbReference>
<dbReference type="PIRSF" id="PIRSF005719">
    <property type="entry name" value="SMC"/>
    <property type="match status" value="1"/>
</dbReference>
<comment type="domain">
    <text evidence="6">Contains large globular domains required for ATP hydrolysis at each terminus and a third globular domain forming a flexible hinge near the middle of the molecule. These domains are separated by coiled-coil structures.</text>
</comment>
<accession>A0ABS4GCS2</accession>
<keyword evidence="3 6" id="KW-0067">ATP-binding</keyword>
<evidence type="ECO:0000256" key="1">
    <source>
        <dbReference type="ARBA" id="ARBA00022490"/>
    </source>
</evidence>
<evidence type="ECO:0000313" key="8">
    <source>
        <dbReference type="EMBL" id="MBP1925474.1"/>
    </source>
</evidence>
<keyword evidence="2 6" id="KW-0547">Nucleotide-binding</keyword>
<dbReference type="HAMAP" id="MF_01894">
    <property type="entry name" value="Smc_prok"/>
    <property type="match status" value="1"/>
</dbReference>
<feature type="domain" description="SMC hinge" evidence="7">
    <location>
        <begin position="525"/>
        <end position="643"/>
    </location>
</feature>
<dbReference type="Gene3D" id="3.30.70.1620">
    <property type="match status" value="1"/>
</dbReference>
<evidence type="ECO:0000256" key="3">
    <source>
        <dbReference type="ARBA" id="ARBA00022840"/>
    </source>
</evidence>
<keyword evidence="9" id="KW-1185">Reference proteome</keyword>
<dbReference type="RefSeq" id="WP_209511205.1">
    <property type="nucleotide sequence ID" value="NZ_JAGGKS010000003.1"/>
</dbReference>
<dbReference type="CDD" id="cd03278">
    <property type="entry name" value="ABC_SMC_barmotin"/>
    <property type="match status" value="1"/>
</dbReference>
<dbReference type="InterPro" id="IPR036277">
    <property type="entry name" value="SMC_hinge_sf"/>
</dbReference>
<evidence type="ECO:0000256" key="4">
    <source>
        <dbReference type="ARBA" id="ARBA00023054"/>
    </source>
</evidence>
<feature type="coiled-coil region" evidence="6">
    <location>
        <begin position="167"/>
        <end position="208"/>
    </location>
</feature>
<evidence type="ECO:0000259" key="7">
    <source>
        <dbReference type="SMART" id="SM00968"/>
    </source>
</evidence>
<evidence type="ECO:0000256" key="2">
    <source>
        <dbReference type="ARBA" id="ARBA00022741"/>
    </source>
</evidence>
<dbReference type="Gene3D" id="3.40.50.300">
    <property type="entry name" value="P-loop containing nucleotide triphosphate hydrolases"/>
    <property type="match status" value="2"/>
</dbReference>